<evidence type="ECO:0008006" key="3">
    <source>
        <dbReference type="Google" id="ProtNLM"/>
    </source>
</evidence>
<keyword evidence="2" id="KW-1185">Reference proteome</keyword>
<protein>
    <recommendedName>
        <fullName evidence="3">Secreted protein</fullName>
    </recommendedName>
</protein>
<organism evidence="1 2">
    <name type="scientific">Nonomuraea insulae</name>
    <dbReference type="NCBI Taxonomy" id="1616787"/>
    <lineage>
        <taxon>Bacteria</taxon>
        <taxon>Bacillati</taxon>
        <taxon>Actinomycetota</taxon>
        <taxon>Actinomycetes</taxon>
        <taxon>Streptosporangiales</taxon>
        <taxon>Streptosporangiaceae</taxon>
        <taxon>Nonomuraea</taxon>
    </lineage>
</organism>
<evidence type="ECO:0000313" key="1">
    <source>
        <dbReference type="EMBL" id="MFC5834691.1"/>
    </source>
</evidence>
<proteinExistence type="predicted"/>
<dbReference type="Proteomes" id="UP001596058">
    <property type="component" value="Unassembled WGS sequence"/>
</dbReference>
<dbReference type="EMBL" id="JBHSPA010000115">
    <property type="protein sequence ID" value="MFC5834691.1"/>
    <property type="molecule type" value="Genomic_DNA"/>
</dbReference>
<comment type="caution">
    <text evidence="1">The sequence shown here is derived from an EMBL/GenBank/DDBJ whole genome shotgun (WGS) entry which is preliminary data.</text>
</comment>
<gene>
    <name evidence="1" type="ORF">ACFPZ3_63535</name>
</gene>
<reference evidence="2" key="1">
    <citation type="journal article" date="2019" name="Int. J. Syst. Evol. Microbiol.">
        <title>The Global Catalogue of Microorganisms (GCM) 10K type strain sequencing project: providing services to taxonomists for standard genome sequencing and annotation.</title>
        <authorList>
            <consortium name="The Broad Institute Genomics Platform"/>
            <consortium name="The Broad Institute Genome Sequencing Center for Infectious Disease"/>
            <person name="Wu L."/>
            <person name="Ma J."/>
        </authorList>
    </citation>
    <scope>NUCLEOTIDE SEQUENCE [LARGE SCALE GENOMIC DNA]</scope>
    <source>
        <strain evidence="2">CCUG 53903</strain>
    </source>
</reference>
<evidence type="ECO:0000313" key="2">
    <source>
        <dbReference type="Proteomes" id="UP001596058"/>
    </source>
</evidence>
<accession>A0ABW1DAV6</accession>
<name>A0ABW1DAV6_9ACTN</name>
<sequence>MVSISGESKVALSSSALRWGKWLVRMGAAWVLTVPAWSPAGATALAPAEAPLRPLSLTGLALKAGSDPYTAPLSAEFEQVGIGGALSGTDRIVLPGSADPACAGRATHLPRLPVRSWFCWDAKAQGDKQDIPHSPWVPQGLASSGEAQLDGTPIGSEHRALITSWAWLNSPDPEAPDYRTNSVILSVVDLDERRYRNVLPVWVDGQGKLRRVYGHGGGLAWYGPYLFMTSSSNWNGYSGPDSTKHTIRVFDTRKIYRKRDGGGGDYHYVIPEVRHYVTPILLDYISLDRRSSGGATLIAGSYKRSDGSSASLAGTRLVRYRFQPPPDGDYRLATTPAQAWVSTVPADPANAISDVQGVQADGDRLYLNMSAGSHPGPDPRRRFATVDVAGAASAWTINAHTSWADRGEDVSLWYATGELWGLTEGEEERVVFSVSTADTNPG</sequence>
<dbReference type="RefSeq" id="WP_379524105.1">
    <property type="nucleotide sequence ID" value="NZ_JBHSPA010000115.1"/>
</dbReference>